<dbReference type="SUPFAM" id="SSF89447">
    <property type="entry name" value="AbrB/MazE/MraZ-like"/>
    <property type="match status" value="1"/>
</dbReference>
<proteinExistence type="predicted"/>
<gene>
    <name evidence="2" type="ORF">AVT10_07850</name>
</gene>
<dbReference type="NCBIfam" id="TIGR01439">
    <property type="entry name" value="lp_hng_hel_AbrB"/>
    <property type="match status" value="1"/>
</dbReference>
<name>A0ABR5Y7X8_9SPHN</name>
<dbReference type="RefSeq" id="WP_066694115.1">
    <property type="nucleotide sequence ID" value="NZ_CP117025.1"/>
</dbReference>
<feature type="domain" description="SpoVT-AbrB" evidence="1">
    <location>
        <begin position="5"/>
        <end position="34"/>
    </location>
</feature>
<dbReference type="Gene3D" id="2.10.260.10">
    <property type="match status" value="1"/>
</dbReference>
<accession>A0ABR5Y7X8</accession>
<dbReference type="Pfam" id="PF04014">
    <property type="entry name" value="MazE_antitoxin"/>
    <property type="match status" value="1"/>
</dbReference>
<reference evidence="3" key="1">
    <citation type="submission" date="2016-01" db="EMBL/GenBank/DDBJ databases">
        <title>Draft genome of Chromobacterium sp. F49.</title>
        <authorList>
            <person name="Hong K.W."/>
        </authorList>
    </citation>
    <scope>NUCLEOTIDE SEQUENCE [LARGE SCALE GENOMIC DNA]</scope>
    <source>
        <strain evidence="3">CN3</strain>
    </source>
</reference>
<sequence>MKVEKIGDQLAIVIPQDVAETLGLHEGDSVEVRRSSDPAPMTRDEAIAAMRALARPLPPGYKFDREEANAR</sequence>
<organism evidence="2 3">
    <name type="scientific">Sphingomonas hankookensis</name>
    <dbReference type="NCBI Taxonomy" id="563996"/>
    <lineage>
        <taxon>Bacteria</taxon>
        <taxon>Pseudomonadati</taxon>
        <taxon>Pseudomonadota</taxon>
        <taxon>Alphaproteobacteria</taxon>
        <taxon>Sphingomonadales</taxon>
        <taxon>Sphingomonadaceae</taxon>
        <taxon>Sphingomonas</taxon>
    </lineage>
</organism>
<dbReference type="InterPro" id="IPR007159">
    <property type="entry name" value="SpoVT-AbrB_dom"/>
</dbReference>
<dbReference type="InterPro" id="IPR037914">
    <property type="entry name" value="SpoVT-AbrB_sf"/>
</dbReference>
<evidence type="ECO:0000259" key="1">
    <source>
        <dbReference type="Pfam" id="PF04014"/>
    </source>
</evidence>
<evidence type="ECO:0000313" key="2">
    <source>
        <dbReference type="EMBL" id="KZE08474.1"/>
    </source>
</evidence>
<evidence type="ECO:0000313" key="3">
    <source>
        <dbReference type="Proteomes" id="UP000076609"/>
    </source>
</evidence>
<dbReference type="EMBL" id="LQQO01000063">
    <property type="protein sequence ID" value="KZE08474.1"/>
    <property type="molecule type" value="Genomic_DNA"/>
</dbReference>
<dbReference type="Proteomes" id="UP000076609">
    <property type="component" value="Unassembled WGS sequence"/>
</dbReference>
<protein>
    <recommendedName>
        <fullName evidence="1">SpoVT-AbrB domain-containing protein</fullName>
    </recommendedName>
</protein>
<comment type="caution">
    <text evidence="2">The sequence shown here is derived from an EMBL/GenBank/DDBJ whole genome shotgun (WGS) entry which is preliminary data.</text>
</comment>
<keyword evidence="3" id="KW-1185">Reference proteome</keyword>